<dbReference type="InterPro" id="IPR050879">
    <property type="entry name" value="Acyltransferase_3"/>
</dbReference>
<dbReference type="AlphaFoldDB" id="A0A7Y4M2Q3"/>
<accession>A0A7Y4M2Q3</accession>
<dbReference type="EMBL" id="JAAVLW010000004">
    <property type="protein sequence ID" value="NOJ47669.1"/>
    <property type="molecule type" value="Genomic_DNA"/>
</dbReference>
<evidence type="ECO:0000256" key="2">
    <source>
        <dbReference type="SAM" id="Phobius"/>
    </source>
</evidence>
<dbReference type="RefSeq" id="WP_171710530.1">
    <property type="nucleotide sequence ID" value="NZ_JAAVLW010000004.1"/>
</dbReference>
<name>A0A7Y4M2Q3_9BRAD</name>
<keyword evidence="5" id="KW-1185">Reference proteome</keyword>
<proteinExistence type="predicted"/>
<evidence type="ECO:0000313" key="4">
    <source>
        <dbReference type="EMBL" id="NOJ47669.1"/>
    </source>
</evidence>
<dbReference type="PANTHER" id="PTHR23028">
    <property type="entry name" value="ACETYLTRANSFERASE"/>
    <property type="match status" value="1"/>
</dbReference>
<feature type="region of interest" description="Disordered" evidence="1">
    <location>
        <begin position="347"/>
        <end position="371"/>
    </location>
</feature>
<feature type="transmembrane region" description="Helical" evidence="2">
    <location>
        <begin position="78"/>
        <end position="97"/>
    </location>
</feature>
<dbReference type="Proteomes" id="UP000528734">
    <property type="component" value="Unassembled WGS sequence"/>
</dbReference>
<keyword evidence="4" id="KW-0012">Acyltransferase</keyword>
<feature type="transmembrane region" description="Helical" evidence="2">
    <location>
        <begin position="284"/>
        <end position="306"/>
    </location>
</feature>
<feature type="transmembrane region" description="Helical" evidence="2">
    <location>
        <begin position="246"/>
        <end position="263"/>
    </location>
</feature>
<feature type="transmembrane region" description="Helical" evidence="2">
    <location>
        <begin position="37"/>
        <end position="57"/>
    </location>
</feature>
<dbReference type="GO" id="GO:0000271">
    <property type="term" value="P:polysaccharide biosynthetic process"/>
    <property type="evidence" value="ECO:0007669"/>
    <property type="project" value="TreeGrafter"/>
</dbReference>
<dbReference type="PANTHER" id="PTHR23028:SF131">
    <property type="entry name" value="BLR2367 PROTEIN"/>
    <property type="match status" value="1"/>
</dbReference>
<gene>
    <name evidence="4" type="ORF">HCN50_15660</name>
</gene>
<feature type="transmembrane region" description="Helical" evidence="2">
    <location>
        <begin position="312"/>
        <end position="333"/>
    </location>
</feature>
<reference evidence="4 5" key="1">
    <citation type="submission" date="2020-03" db="EMBL/GenBank/DDBJ databases">
        <title>Bradyrhizobium diversity isolated from nodules of Muelleranthus trifoliolatus.</title>
        <authorList>
            <person name="Klepa M."/>
            <person name="Helene L."/>
            <person name="Hungria M."/>
        </authorList>
    </citation>
    <scope>NUCLEOTIDE SEQUENCE [LARGE SCALE GENOMIC DNA]</scope>
    <source>
        <strain evidence="4 5">WSM 1744</strain>
    </source>
</reference>
<dbReference type="GO" id="GO:0016747">
    <property type="term" value="F:acyltransferase activity, transferring groups other than amino-acyl groups"/>
    <property type="evidence" value="ECO:0007669"/>
    <property type="project" value="InterPro"/>
</dbReference>
<feature type="transmembrane region" description="Helical" evidence="2">
    <location>
        <begin position="7"/>
        <end position="25"/>
    </location>
</feature>
<feature type="domain" description="Acyltransferase 3" evidence="3">
    <location>
        <begin position="4"/>
        <end position="327"/>
    </location>
</feature>
<comment type="caution">
    <text evidence="4">The sequence shown here is derived from an EMBL/GenBank/DDBJ whole genome shotgun (WGS) entry which is preliminary data.</text>
</comment>
<keyword evidence="2" id="KW-1133">Transmembrane helix</keyword>
<feature type="transmembrane region" description="Helical" evidence="2">
    <location>
        <begin position="178"/>
        <end position="200"/>
    </location>
</feature>
<sequence>MLTNIQILRAVAAYLVVFVHLRPLLPETSVTTALHDKGYSGVDLFFVISGFIMVYTTSRRKVSASEFVLNRVKRIVPLYYLTTFFVFVIAISVPFFLRSSSPDFGALLKSLAFVPFEKSPGRIYPIYYLGWTLNYEMFFYLIFALSLSIWYEMRVALCATIILGLVLFGLYIPSPGNVILHFYSQPIMLDFSLGMILALFRDRISATMHRMSGLPWLTLSLGLGLLVAFSFLPITSSVYDPPTNTLLTFGVPAALIVMAAVGFDDVKTRGQPWQFLQEVGNASYSIYLTHFFVVGVLIAFANYAHLSPTLRTSLAVIAIPLTAIFGIGVYRVFERPVMSLLERRKPADNAPGSTCQLKRSCNDPPGDLSRS</sequence>
<evidence type="ECO:0000313" key="5">
    <source>
        <dbReference type="Proteomes" id="UP000528734"/>
    </source>
</evidence>
<keyword evidence="2" id="KW-0812">Transmembrane</keyword>
<feature type="transmembrane region" description="Helical" evidence="2">
    <location>
        <begin position="154"/>
        <end position="172"/>
    </location>
</feature>
<dbReference type="Pfam" id="PF01757">
    <property type="entry name" value="Acyl_transf_3"/>
    <property type="match status" value="1"/>
</dbReference>
<dbReference type="GO" id="GO:0016020">
    <property type="term" value="C:membrane"/>
    <property type="evidence" value="ECO:0007669"/>
    <property type="project" value="TreeGrafter"/>
</dbReference>
<feature type="transmembrane region" description="Helical" evidence="2">
    <location>
        <begin position="212"/>
        <end position="234"/>
    </location>
</feature>
<keyword evidence="2" id="KW-0472">Membrane</keyword>
<keyword evidence="4" id="KW-0808">Transferase</keyword>
<dbReference type="InterPro" id="IPR002656">
    <property type="entry name" value="Acyl_transf_3_dom"/>
</dbReference>
<organism evidence="4 5">
    <name type="scientific">Bradyrhizobium archetypum</name>
    <dbReference type="NCBI Taxonomy" id="2721160"/>
    <lineage>
        <taxon>Bacteria</taxon>
        <taxon>Pseudomonadati</taxon>
        <taxon>Pseudomonadota</taxon>
        <taxon>Alphaproteobacteria</taxon>
        <taxon>Hyphomicrobiales</taxon>
        <taxon>Nitrobacteraceae</taxon>
        <taxon>Bradyrhizobium</taxon>
    </lineage>
</organism>
<evidence type="ECO:0000259" key="3">
    <source>
        <dbReference type="Pfam" id="PF01757"/>
    </source>
</evidence>
<evidence type="ECO:0000256" key="1">
    <source>
        <dbReference type="SAM" id="MobiDB-lite"/>
    </source>
</evidence>
<feature type="transmembrane region" description="Helical" evidence="2">
    <location>
        <begin position="126"/>
        <end position="147"/>
    </location>
</feature>
<protein>
    <submittedName>
        <fullName evidence="4">Acyltransferase</fullName>
    </submittedName>
</protein>